<evidence type="ECO:0000256" key="11">
    <source>
        <dbReference type="ARBA" id="ARBA00023225"/>
    </source>
</evidence>
<keyword evidence="5 12" id="KW-0812">Transmembrane</keyword>
<evidence type="ECO:0000256" key="7">
    <source>
        <dbReference type="ARBA" id="ARBA00022927"/>
    </source>
</evidence>
<keyword evidence="13" id="KW-0732">Signal</keyword>
<dbReference type="Proteomes" id="UP000722750">
    <property type="component" value="Unassembled WGS sequence"/>
</dbReference>
<keyword evidence="10" id="KW-0975">Bacterial flagellum</keyword>
<keyword evidence="9 12" id="KW-0472">Membrane</keyword>
<feature type="signal peptide" evidence="13">
    <location>
        <begin position="1"/>
        <end position="26"/>
    </location>
</feature>
<reference evidence="14" key="1">
    <citation type="journal article" date="2021" name="ISME J.">
        <title>Fine-scale metabolic discontinuity in a stratified prokaryote microbiome of a Red Sea deep halocline.</title>
        <authorList>
            <person name="Michoud G."/>
            <person name="Ngugi D.K."/>
            <person name="Barozzi A."/>
            <person name="Merlino G."/>
            <person name="Calleja M.L."/>
            <person name="Delgado-Huertas A."/>
            <person name="Moran X.A.G."/>
            <person name="Daffonchio D."/>
        </authorList>
    </citation>
    <scope>NUCLEOTIDE SEQUENCE</scope>
    <source>
        <strain evidence="14">SuakinDeep_MAG55_1</strain>
    </source>
</reference>
<dbReference type="AlphaFoldDB" id="A0A941W0X4"/>
<keyword evidence="14" id="KW-0282">Flagellum</keyword>
<keyword evidence="14" id="KW-0966">Cell projection</keyword>
<comment type="subcellular location">
    <subcellularLocation>
        <location evidence="12">Cell membrane</location>
        <topology evidence="12">Multi-pass membrane protein</topology>
    </subcellularLocation>
    <subcellularLocation>
        <location evidence="12">Bacterial flagellum basal body</location>
    </subcellularLocation>
</comment>
<comment type="caution">
    <text evidence="14">The sequence shown here is derived from an EMBL/GenBank/DDBJ whole genome shotgun (WGS) entry which is preliminary data.</text>
</comment>
<keyword evidence="7 12" id="KW-0653">Protein transport</keyword>
<dbReference type="PROSITE" id="PS01061">
    <property type="entry name" value="FLIP_2"/>
    <property type="match status" value="1"/>
</dbReference>
<proteinExistence type="inferred from homology"/>
<feature type="transmembrane region" description="Helical" evidence="12">
    <location>
        <begin position="240"/>
        <end position="260"/>
    </location>
</feature>
<organism evidence="14 15">
    <name type="scientific">Candidatus Scalindua arabica</name>
    <dbReference type="NCBI Taxonomy" id="1127984"/>
    <lineage>
        <taxon>Bacteria</taxon>
        <taxon>Pseudomonadati</taxon>
        <taxon>Planctomycetota</taxon>
        <taxon>Candidatus Brocadiia</taxon>
        <taxon>Candidatus Brocadiales</taxon>
        <taxon>Candidatus Scalinduaceae</taxon>
        <taxon>Candidatus Scalindua</taxon>
    </lineage>
</organism>
<dbReference type="NCBIfam" id="NF009438">
    <property type="entry name" value="PRK12797.1"/>
    <property type="match status" value="1"/>
</dbReference>
<dbReference type="PRINTS" id="PR00951">
    <property type="entry name" value="FLGBIOSNFLIP"/>
</dbReference>
<evidence type="ECO:0000256" key="9">
    <source>
        <dbReference type="ARBA" id="ARBA00023136"/>
    </source>
</evidence>
<name>A0A941W0X4_9BACT</name>
<feature type="transmembrane region" description="Helical" evidence="12">
    <location>
        <begin position="59"/>
        <end position="91"/>
    </location>
</feature>
<dbReference type="NCBIfam" id="TIGR01103">
    <property type="entry name" value="fliP"/>
    <property type="match status" value="1"/>
</dbReference>
<dbReference type="EMBL" id="JAANXD010000019">
    <property type="protein sequence ID" value="MBS1257318.1"/>
    <property type="molecule type" value="Genomic_DNA"/>
</dbReference>
<dbReference type="PANTHER" id="PTHR30587">
    <property type="entry name" value="FLAGELLAR BIOSYNTHETIC PROTEIN FLIP"/>
    <property type="match status" value="1"/>
</dbReference>
<dbReference type="InterPro" id="IPR005838">
    <property type="entry name" value="T3SS_IM_P"/>
</dbReference>
<evidence type="ECO:0000256" key="2">
    <source>
        <dbReference type="ARBA" id="ARBA00021714"/>
    </source>
</evidence>
<gene>
    <name evidence="12" type="primary">fliP</name>
    <name evidence="14" type="ORF">MAG551_00360</name>
</gene>
<comment type="function">
    <text evidence="12">Plays a role in the flagellum-specific transport system.</text>
</comment>
<accession>A0A941W0X4</accession>
<keyword evidence="11 12" id="KW-1006">Bacterial flagellum protein export</keyword>
<evidence type="ECO:0000256" key="13">
    <source>
        <dbReference type="SAM" id="SignalP"/>
    </source>
</evidence>
<evidence type="ECO:0000256" key="5">
    <source>
        <dbReference type="ARBA" id="ARBA00022692"/>
    </source>
</evidence>
<comment type="similarity">
    <text evidence="1 12">Belongs to the FliP/MopC/SpaP family.</text>
</comment>
<dbReference type="GO" id="GO:0009306">
    <property type="term" value="P:protein secretion"/>
    <property type="evidence" value="ECO:0007669"/>
    <property type="project" value="UniProtKB-UniRule"/>
</dbReference>
<evidence type="ECO:0000256" key="3">
    <source>
        <dbReference type="ARBA" id="ARBA00022448"/>
    </source>
</evidence>
<protein>
    <recommendedName>
        <fullName evidence="2 12">Flagellar biosynthetic protein FliP</fullName>
    </recommendedName>
</protein>
<evidence type="ECO:0000256" key="10">
    <source>
        <dbReference type="ARBA" id="ARBA00023143"/>
    </source>
</evidence>
<keyword evidence="14" id="KW-0969">Cilium</keyword>
<feature type="chain" id="PRO_5037030305" description="Flagellar biosynthetic protein FliP" evidence="13">
    <location>
        <begin position="27"/>
        <end position="261"/>
    </location>
</feature>
<feature type="transmembrane region" description="Helical" evidence="12">
    <location>
        <begin position="103"/>
        <end position="122"/>
    </location>
</feature>
<evidence type="ECO:0000256" key="12">
    <source>
        <dbReference type="RuleBase" id="RU362069"/>
    </source>
</evidence>
<evidence type="ECO:0000313" key="14">
    <source>
        <dbReference type="EMBL" id="MBS1257318.1"/>
    </source>
</evidence>
<dbReference type="PRINTS" id="PR01302">
    <property type="entry name" value="TYPE3IMPPROT"/>
</dbReference>
<evidence type="ECO:0000256" key="1">
    <source>
        <dbReference type="ARBA" id="ARBA00006257"/>
    </source>
</evidence>
<dbReference type="InterPro" id="IPR005837">
    <property type="entry name" value="FliP"/>
</dbReference>
<evidence type="ECO:0000256" key="4">
    <source>
        <dbReference type="ARBA" id="ARBA00022475"/>
    </source>
</evidence>
<dbReference type="GO" id="GO:0005886">
    <property type="term" value="C:plasma membrane"/>
    <property type="evidence" value="ECO:0007669"/>
    <property type="project" value="UniProtKB-SubCell"/>
</dbReference>
<keyword evidence="8 12" id="KW-1133">Transmembrane helix</keyword>
<dbReference type="PANTHER" id="PTHR30587:SF0">
    <property type="entry name" value="FLAGELLAR BIOSYNTHETIC PROTEIN FLIP"/>
    <property type="match status" value="1"/>
</dbReference>
<dbReference type="GO" id="GO:0009425">
    <property type="term" value="C:bacterial-type flagellum basal body"/>
    <property type="evidence" value="ECO:0007669"/>
    <property type="project" value="UniProtKB-SubCell"/>
</dbReference>
<keyword evidence="3 12" id="KW-0813">Transport</keyword>
<dbReference type="Pfam" id="PF00813">
    <property type="entry name" value="FliP"/>
    <property type="match status" value="1"/>
</dbReference>
<dbReference type="GO" id="GO:0044781">
    <property type="term" value="P:bacterial-type flagellum organization"/>
    <property type="evidence" value="ECO:0007669"/>
    <property type="project" value="UniProtKB-UniRule"/>
</dbReference>
<evidence type="ECO:0000313" key="15">
    <source>
        <dbReference type="Proteomes" id="UP000722750"/>
    </source>
</evidence>
<evidence type="ECO:0000256" key="6">
    <source>
        <dbReference type="ARBA" id="ARBA00022795"/>
    </source>
</evidence>
<keyword evidence="6 12" id="KW-1005">Bacterial flagellum biogenesis</keyword>
<evidence type="ECO:0000256" key="8">
    <source>
        <dbReference type="ARBA" id="ARBA00022989"/>
    </source>
</evidence>
<keyword evidence="4 12" id="KW-1003">Cell membrane</keyword>
<feature type="transmembrane region" description="Helical" evidence="12">
    <location>
        <begin position="204"/>
        <end position="228"/>
    </location>
</feature>
<dbReference type="PROSITE" id="PS01060">
    <property type="entry name" value="FLIP_1"/>
    <property type="match status" value="1"/>
</dbReference>
<sequence>MKYLMGITVFMFSFGAALLFTQTAEAVDAAKAAAAAKDALNMNINMGNLSEPKQVAGTIKILLIMTSFTLLPGLLMVMTSFTRVIIVLSFARKALSFQQMPPNQILIGLALLITFFVMAPVFNQINEGAIQPYMDEEIAQGEAFERGMGTLKTFMIKQTREKDIALFYNIAKVERPDSLDDIPANILLPAFVLSELKTAFQMGFVVYLPFVVIDMVVASVLTSMGMFMLPPMMISVPFKVVLFVLVDGWHLVIQSLVSSIR</sequence>